<evidence type="ECO:0000259" key="13">
    <source>
        <dbReference type="Pfam" id="PF02879"/>
    </source>
</evidence>
<dbReference type="GO" id="GO:0006048">
    <property type="term" value="P:UDP-N-acetylglucosamine biosynthetic process"/>
    <property type="evidence" value="ECO:0007669"/>
    <property type="project" value="TreeGrafter"/>
</dbReference>
<dbReference type="PRINTS" id="PR00509">
    <property type="entry name" value="PGMPMM"/>
</dbReference>
<dbReference type="GO" id="GO:0005975">
    <property type="term" value="P:carbohydrate metabolic process"/>
    <property type="evidence" value="ECO:0007669"/>
    <property type="project" value="InterPro"/>
</dbReference>
<reference evidence="15 16" key="1">
    <citation type="submission" date="2019-09" db="EMBL/GenBank/DDBJ databases">
        <authorList>
            <person name="Kevbrin V."/>
            <person name="Grouzdev D.S."/>
        </authorList>
    </citation>
    <scope>NUCLEOTIDE SEQUENCE [LARGE SCALE GENOMIC DNA]</scope>
    <source>
        <strain evidence="15 16">G-192</strain>
    </source>
</reference>
<evidence type="ECO:0000256" key="8">
    <source>
        <dbReference type="HAMAP-Rule" id="MF_01554"/>
    </source>
</evidence>
<dbReference type="InterPro" id="IPR036900">
    <property type="entry name" value="A-D-PHexomutase_C_sf"/>
</dbReference>
<dbReference type="EMBL" id="VWOJ01000002">
    <property type="protein sequence ID" value="KAA5803952.1"/>
    <property type="molecule type" value="Genomic_DNA"/>
</dbReference>
<evidence type="ECO:0000256" key="4">
    <source>
        <dbReference type="ARBA" id="ARBA00022842"/>
    </source>
</evidence>
<dbReference type="InterPro" id="IPR006352">
    <property type="entry name" value="GlmM_bact"/>
</dbReference>
<dbReference type="Pfam" id="PF02879">
    <property type="entry name" value="PGM_PMM_II"/>
    <property type="match status" value="1"/>
</dbReference>
<gene>
    <name evidence="8" type="primary">glmM</name>
    <name evidence="15" type="ORF">F1654_09175</name>
</gene>
<feature type="domain" description="Alpha-D-phosphohexomutase alpha/beta/alpha" evidence="12">
    <location>
        <begin position="4"/>
        <end position="137"/>
    </location>
</feature>
<evidence type="ECO:0000256" key="3">
    <source>
        <dbReference type="ARBA" id="ARBA00022723"/>
    </source>
</evidence>
<feature type="domain" description="Alpha-D-phosphohexomutase alpha/beta/alpha" evidence="13">
    <location>
        <begin position="160"/>
        <end position="257"/>
    </location>
</feature>
<dbReference type="HAMAP" id="MF_01554_B">
    <property type="entry name" value="GlmM_B"/>
    <property type="match status" value="1"/>
</dbReference>
<dbReference type="SUPFAM" id="SSF55957">
    <property type="entry name" value="Phosphoglucomutase, C-terminal domain"/>
    <property type="match status" value="1"/>
</dbReference>
<dbReference type="RefSeq" id="WP_150023219.1">
    <property type="nucleotide sequence ID" value="NZ_VWOJ01000002.1"/>
</dbReference>
<dbReference type="Proteomes" id="UP000325122">
    <property type="component" value="Unassembled WGS sequence"/>
</dbReference>
<dbReference type="GO" id="GO:0008966">
    <property type="term" value="F:phosphoglucosamine mutase activity"/>
    <property type="evidence" value="ECO:0007669"/>
    <property type="project" value="UniProtKB-UniRule"/>
</dbReference>
<evidence type="ECO:0000256" key="7">
    <source>
        <dbReference type="ARBA" id="ARBA00068193"/>
    </source>
</evidence>
<dbReference type="GO" id="GO:0004615">
    <property type="term" value="F:phosphomannomutase activity"/>
    <property type="evidence" value="ECO:0007669"/>
    <property type="project" value="TreeGrafter"/>
</dbReference>
<dbReference type="InterPro" id="IPR005841">
    <property type="entry name" value="Alpha-D-phosphohexomutase_SF"/>
</dbReference>
<protein>
    <recommendedName>
        <fullName evidence="7 8">Phosphoglucosamine mutase</fullName>
        <ecNumber evidence="6 8">5.4.2.10</ecNumber>
    </recommendedName>
</protein>
<dbReference type="NCBIfam" id="TIGR01455">
    <property type="entry name" value="glmM"/>
    <property type="match status" value="1"/>
</dbReference>
<evidence type="ECO:0000259" key="12">
    <source>
        <dbReference type="Pfam" id="PF02878"/>
    </source>
</evidence>
<dbReference type="PANTHER" id="PTHR42946">
    <property type="entry name" value="PHOSPHOHEXOSE MUTASE"/>
    <property type="match status" value="1"/>
</dbReference>
<feature type="binding site" description="via phosphate group" evidence="8">
    <location>
        <position position="103"/>
    </location>
    <ligand>
        <name>Mg(2+)</name>
        <dbReference type="ChEBI" id="CHEBI:18420"/>
    </ligand>
</feature>
<evidence type="ECO:0000256" key="2">
    <source>
        <dbReference type="ARBA" id="ARBA00022553"/>
    </source>
</evidence>
<keyword evidence="4 8" id="KW-0460">Magnesium</keyword>
<dbReference type="NCBIfam" id="NF008139">
    <property type="entry name" value="PRK10887.1"/>
    <property type="match status" value="1"/>
</dbReference>
<dbReference type="InterPro" id="IPR005844">
    <property type="entry name" value="A-D-PHexomutase_a/b/a-I"/>
</dbReference>
<dbReference type="CDD" id="cd05802">
    <property type="entry name" value="GlmM"/>
    <property type="match status" value="1"/>
</dbReference>
<keyword evidence="2 8" id="KW-0597">Phosphoprotein</keyword>
<evidence type="ECO:0000313" key="15">
    <source>
        <dbReference type="EMBL" id="KAA5803952.1"/>
    </source>
</evidence>
<evidence type="ECO:0000256" key="1">
    <source>
        <dbReference type="ARBA" id="ARBA00010231"/>
    </source>
</evidence>
<dbReference type="Gene3D" id="3.30.310.50">
    <property type="entry name" value="Alpha-D-phosphohexomutase, C-terminal domain"/>
    <property type="match status" value="1"/>
</dbReference>
<organism evidence="15 16">
    <name type="scientific">Alkalicaulis satelles</name>
    <dbReference type="NCBI Taxonomy" id="2609175"/>
    <lineage>
        <taxon>Bacteria</taxon>
        <taxon>Pseudomonadati</taxon>
        <taxon>Pseudomonadota</taxon>
        <taxon>Alphaproteobacteria</taxon>
        <taxon>Maricaulales</taxon>
        <taxon>Maricaulaceae</taxon>
        <taxon>Alkalicaulis</taxon>
    </lineage>
</organism>
<feature type="binding site" evidence="8">
    <location>
        <position position="246"/>
    </location>
    <ligand>
        <name>Mg(2+)</name>
        <dbReference type="ChEBI" id="CHEBI:18420"/>
    </ligand>
</feature>
<comment type="similarity">
    <text evidence="1 8 9">Belongs to the phosphohexose mutase family.</text>
</comment>
<dbReference type="InterPro" id="IPR005846">
    <property type="entry name" value="A-D-PHexomutase_a/b/a-III"/>
</dbReference>
<accession>A0A5M6ZGR1</accession>
<evidence type="ECO:0000256" key="6">
    <source>
        <dbReference type="ARBA" id="ARBA00066330"/>
    </source>
</evidence>
<name>A0A5M6ZGR1_9PROT</name>
<dbReference type="GO" id="GO:0005829">
    <property type="term" value="C:cytosol"/>
    <property type="evidence" value="ECO:0007669"/>
    <property type="project" value="TreeGrafter"/>
</dbReference>
<comment type="catalytic activity">
    <reaction evidence="8 10">
        <text>alpha-D-glucosamine 1-phosphate = D-glucosamine 6-phosphate</text>
        <dbReference type="Rhea" id="RHEA:23424"/>
        <dbReference type="ChEBI" id="CHEBI:58516"/>
        <dbReference type="ChEBI" id="CHEBI:58725"/>
        <dbReference type="EC" id="5.4.2.10"/>
    </reaction>
</comment>
<dbReference type="InterPro" id="IPR005843">
    <property type="entry name" value="A-D-PHexomutase_C"/>
</dbReference>
<feature type="binding site" evidence="8">
    <location>
        <position position="248"/>
    </location>
    <ligand>
        <name>Mg(2+)</name>
        <dbReference type="ChEBI" id="CHEBI:18420"/>
    </ligand>
</feature>
<evidence type="ECO:0000259" key="11">
    <source>
        <dbReference type="Pfam" id="PF00408"/>
    </source>
</evidence>
<dbReference type="InterPro" id="IPR016055">
    <property type="entry name" value="A-D-PHexomutase_a/b/a-I/II/III"/>
</dbReference>
<dbReference type="SUPFAM" id="SSF53738">
    <property type="entry name" value="Phosphoglucomutase, first 3 domains"/>
    <property type="match status" value="3"/>
</dbReference>
<feature type="active site" description="Phosphoserine intermediate" evidence="8">
    <location>
        <position position="103"/>
    </location>
</feature>
<keyword evidence="3 8" id="KW-0479">Metal-binding</keyword>
<evidence type="ECO:0000313" key="16">
    <source>
        <dbReference type="Proteomes" id="UP000325122"/>
    </source>
</evidence>
<dbReference type="InterPro" id="IPR050060">
    <property type="entry name" value="Phosphoglucosamine_mutase"/>
</dbReference>
<evidence type="ECO:0000256" key="5">
    <source>
        <dbReference type="ARBA" id="ARBA00023235"/>
    </source>
</evidence>
<comment type="caution">
    <text evidence="15">The sequence shown here is derived from an EMBL/GenBank/DDBJ whole genome shotgun (WGS) entry which is preliminary data.</text>
</comment>
<dbReference type="EC" id="5.4.2.10" evidence="6 8"/>
<dbReference type="AlphaFoldDB" id="A0A5M6ZGR1"/>
<evidence type="ECO:0000256" key="9">
    <source>
        <dbReference type="RuleBase" id="RU004326"/>
    </source>
</evidence>
<dbReference type="FunFam" id="3.40.120.10:FF:000001">
    <property type="entry name" value="Phosphoglucosamine mutase"/>
    <property type="match status" value="1"/>
</dbReference>
<dbReference type="FunFam" id="3.40.120.10:FF:000002">
    <property type="entry name" value="Phosphoglucosamine mutase"/>
    <property type="match status" value="1"/>
</dbReference>
<sequence>MTKRYFGTDGVRGETNSFPMTAETALRLGMAASRYFRRAGGGRHSVVIGKDTRLSGYMLENALTAGFTSSGMDVSLFGPVPTPAVATLTRSLRADLGVMITASHNPYKDNGIKLFGPDGFKLDDAAELEIEALMDSDPAEALAAPADLGRAKRVDDAAARYMEIVKATFPRAMRLSNLRIVVDCAHGAAYKVGPRILWELGADVVPLNIDPNGFNINEECGAVSPQTMAEQVLKYRADIGIAFDGDADRLIVSDETGRVIDGDQLIGLIALAFKASGRLAHDTVVTTVMTNIGLEKALAEAGIRMERAKVGDRYVVEAMRAGGFNLGGEQSGHLVLSDFATTGDALIAALQVLALLVESGKKASQLMRVFTPAPQILKNVRYAPGADPLGADAVQAAIAAGEARLNGKGRLLVRKSGTEPLIRVMAEGERKLVAHVVDDICAAVSAAARA</sequence>
<feature type="domain" description="Alpha-D-phosphohexomutase C-terminal" evidence="11">
    <location>
        <begin position="377"/>
        <end position="442"/>
    </location>
</feature>
<dbReference type="InterPro" id="IPR005845">
    <property type="entry name" value="A-D-PHexomutase_a/b/a-II"/>
</dbReference>
<dbReference type="Pfam" id="PF00408">
    <property type="entry name" value="PGM_PMM_IV"/>
    <property type="match status" value="1"/>
</dbReference>
<dbReference type="InterPro" id="IPR016066">
    <property type="entry name" value="A-D-PHexomutase_CS"/>
</dbReference>
<dbReference type="GO" id="GO:0000287">
    <property type="term" value="F:magnesium ion binding"/>
    <property type="evidence" value="ECO:0007669"/>
    <property type="project" value="UniProtKB-UniRule"/>
</dbReference>
<evidence type="ECO:0000259" key="14">
    <source>
        <dbReference type="Pfam" id="PF02880"/>
    </source>
</evidence>
<comment type="function">
    <text evidence="8 10">Catalyzes the conversion of glucosamine-6-phosphate to glucosamine-1-phosphate.</text>
</comment>
<evidence type="ECO:0000256" key="10">
    <source>
        <dbReference type="RuleBase" id="RU004327"/>
    </source>
</evidence>
<feature type="domain" description="Alpha-D-phosphohexomutase alpha/beta/alpha" evidence="14">
    <location>
        <begin position="261"/>
        <end position="368"/>
    </location>
</feature>
<keyword evidence="16" id="KW-1185">Reference proteome</keyword>
<proteinExistence type="inferred from homology"/>
<comment type="cofactor">
    <cofactor evidence="8">
        <name>Mg(2+)</name>
        <dbReference type="ChEBI" id="CHEBI:18420"/>
    </cofactor>
    <text evidence="8">Binds 1 Mg(2+) ion per subunit.</text>
</comment>
<dbReference type="FunFam" id="3.30.310.50:FF:000001">
    <property type="entry name" value="Phosphoglucosamine mutase"/>
    <property type="match status" value="1"/>
</dbReference>
<feature type="binding site" evidence="8">
    <location>
        <position position="244"/>
    </location>
    <ligand>
        <name>Mg(2+)</name>
        <dbReference type="ChEBI" id="CHEBI:18420"/>
    </ligand>
</feature>
<dbReference type="PROSITE" id="PS00710">
    <property type="entry name" value="PGM_PMM"/>
    <property type="match status" value="1"/>
</dbReference>
<comment type="PTM">
    <text evidence="8">Activated by phosphorylation.</text>
</comment>
<dbReference type="Gene3D" id="3.40.120.10">
    <property type="entry name" value="Alpha-D-Glucose-1,6-Bisphosphate, subunit A, domain 3"/>
    <property type="match status" value="3"/>
</dbReference>
<keyword evidence="5 8" id="KW-0413">Isomerase</keyword>
<dbReference type="Pfam" id="PF02878">
    <property type="entry name" value="PGM_PMM_I"/>
    <property type="match status" value="1"/>
</dbReference>
<dbReference type="PANTHER" id="PTHR42946:SF1">
    <property type="entry name" value="PHOSPHOGLUCOMUTASE (ALPHA-D-GLUCOSE-1,6-BISPHOSPHATE-DEPENDENT)"/>
    <property type="match status" value="1"/>
</dbReference>
<dbReference type="GO" id="GO:0009252">
    <property type="term" value="P:peptidoglycan biosynthetic process"/>
    <property type="evidence" value="ECO:0007669"/>
    <property type="project" value="UniProtKB-ARBA"/>
</dbReference>
<dbReference type="Pfam" id="PF02880">
    <property type="entry name" value="PGM_PMM_III"/>
    <property type="match status" value="1"/>
</dbReference>
<feature type="modified residue" description="Phosphoserine" evidence="8">
    <location>
        <position position="103"/>
    </location>
</feature>